<dbReference type="InterPro" id="IPR029063">
    <property type="entry name" value="SAM-dependent_MTases_sf"/>
</dbReference>
<evidence type="ECO:0000259" key="1">
    <source>
        <dbReference type="Pfam" id="PF13649"/>
    </source>
</evidence>
<dbReference type="GO" id="GO:0032259">
    <property type="term" value="P:methylation"/>
    <property type="evidence" value="ECO:0007669"/>
    <property type="project" value="UniProtKB-KW"/>
</dbReference>
<gene>
    <name evidence="2" type="ORF">QWI33_10065</name>
</gene>
<protein>
    <submittedName>
        <fullName evidence="2">Methyltransferase domain-containing protein</fullName>
    </submittedName>
</protein>
<dbReference type="GO" id="GO:0008168">
    <property type="term" value="F:methyltransferase activity"/>
    <property type="evidence" value="ECO:0007669"/>
    <property type="project" value="UniProtKB-KW"/>
</dbReference>
<dbReference type="EMBL" id="JAUEMJ010000002">
    <property type="protein sequence ID" value="MDN3240072.1"/>
    <property type="molecule type" value="Genomic_DNA"/>
</dbReference>
<keyword evidence="2" id="KW-0808">Transferase</keyword>
<dbReference type="Pfam" id="PF13649">
    <property type="entry name" value="Methyltransf_25"/>
    <property type="match status" value="1"/>
</dbReference>
<dbReference type="CDD" id="cd02440">
    <property type="entry name" value="AdoMet_MTases"/>
    <property type="match status" value="1"/>
</dbReference>
<keyword evidence="2" id="KW-0489">Methyltransferase</keyword>
<evidence type="ECO:0000313" key="2">
    <source>
        <dbReference type="EMBL" id="MDN3240072.1"/>
    </source>
</evidence>
<dbReference type="PANTHER" id="PTHR43591">
    <property type="entry name" value="METHYLTRANSFERASE"/>
    <property type="match status" value="1"/>
</dbReference>
<accession>A0ABT7YN51</accession>
<dbReference type="InterPro" id="IPR041698">
    <property type="entry name" value="Methyltransf_25"/>
</dbReference>
<sequence>MSTWELETEIESYYERGGERERLTRNARGRLEFARMQDLLRRKLPGAGLEVLDVGGATGVHAKWLAEDGHRVTLIDPVASQVEVAAQLPGVTAVVGDARELPWDDASFDAVLLMGPLYHLTDRAHRVQAVAEAARCARPGGTVAAVTINRTAGWNDFLLFRGGGADKGLSAEASLRIMREGTLRYYDQDIFTTAYLAHPGEVASEFADAGLDGAAQYAVQGFPGYIPELERLIDEPDTREHLMDGLRLIEAEPSLLGASNHLLTIATVPAS</sequence>
<name>A0ABT7YN51_9ACTN</name>
<evidence type="ECO:0000313" key="3">
    <source>
        <dbReference type="Proteomes" id="UP001171902"/>
    </source>
</evidence>
<dbReference type="SUPFAM" id="SSF53335">
    <property type="entry name" value="S-adenosyl-L-methionine-dependent methyltransferases"/>
    <property type="match status" value="1"/>
</dbReference>
<organism evidence="2 3">
    <name type="scientific">Glycomyces tritici</name>
    <dbReference type="NCBI Taxonomy" id="2665176"/>
    <lineage>
        <taxon>Bacteria</taxon>
        <taxon>Bacillati</taxon>
        <taxon>Actinomycetota</taxon>
        <taxon>Actinomycetes</taxon>
        <taxon>Glycomycetales</taxon>
        <taxon>Glycomycetaceae</taxon>
        <taxon>Glycomyces</taxon>
    </lineage>
</organism>
<dbReference type="Gene3D" id="3.40.50.150">
    <property type="entry name" value="Vaccinia Virus protein VP39"/>
    <property type="match status" value="1"/>
</dbReference>
<keyword evidence="3" id="KW-1185">Reference proteome</keyword>
<comment type="caution">
    <text evidence="2">The sequence shown here is derived from an EMBL/GenBank/DDBJ whole genome shotgun (WGS) entry which is preliminary data.</text>
</comment>
<reference evidence="2" key="1">
    <citation type="submission" date="2023-06" db="EMBL/GenBank/DDBJ databases">
        <title>Gycomyces niveus sp.nov., a novel actinomycete isolated from soil in Shouguang.</title>
        <authorList>
            <person name="Yang X."/>
            <person name="Zhao J."/>
        </authorList>
    </citation>
    <scope>NUCLEOTIDE SEQUENCE</scope>
    <source>
        <strain evidence="2">NEAU C2</strain>
    </source>
</reference>
<dbReference type="RefSeq" id="WP_289957118.1">
    <property type="nucleotide sequence ID" value="NZ_JAUEMJ010000002.1"/>
</dbReference>
<dbReference type="Proteomes" id="UP001171902">
    <property type="component" value="Unassembled WGS sequence"/>
</dbReference>
<proteinExistence type="predicted"/>
<feature type="domain" description="Methyltransferase" evidence="1">
    <location>
        <begin position="51"/>
        <end position="141"/>
    </location>
</feature>